<gene>
    <name evidence="1" type="ORF">SSIM_09620</name>
</gene>
<dbReference type="EMBL" id="AXDY01000008">
    <property type="protein sequence ID" value="ERS92965.1"/>
    <property type="molecule type" value="Genomic_DNA"/>
</dbReference>
<accession>A0ABN0PBG2</accession>
<organism evidence="1 2">
    <name type="scientific">Staphylococcus simulans UMC-CNS-990</name>
    <dbReference type="NCBI Taxonomy" id="1405498"/>
    <lineage>
        <taxon>Bacteria</taxon>
        <taxon>Bacillati</taxon>
        <taxon>Bacillota</taxon>
        <taxon>Bacilli</taxon>
        <taxon>Bacillales</taxon>
        <taxon>Staphylococcaceae</taxon>
        <taxon>Staphylococcus</taxon>
    </lineage>
</organism>
<comment type="caution">
    <text evidence="1">The sequence shown here is derived from an EMBL/GenBank/DDBJ whole genome shotgun (WGS) entry which is preliminary data.</text>
</comment>
<reference evidence="1 2" key="1">
    <citation type="journal article" date="2013" name="Genome Announc.">
        <title>Draft Genome Sequence of Staphylococcus simulans UMC-CNS-990, Isolated from a Case of Chronic Bovine Mastitis.</title>
        <authorList>
            <person name="Calcutt M.J."/>
            <person name="Foecking M.F."/>
            <person name="Hsieh H.Y."/>
            <person name="Perry J."/>
            <person name="Stewart G.C."/>
            <person name="Middleton J.R."/>
        </authorList>
    </citation>
    <scope>NUCLEOTIDE SEQUENCE [LARGE SCALE GENOMIC DNA]</scope>
    <source>
        <strain evidence="1 2">UMC-CNS-990</strain>
    </source>
</reference>
<dbReference type="RefSeq" id="WP_023015899.1">
    <property type="nucleotide sequence ID" value="NZ_AXDY01000008.1"/>
</dbReference>
<keyword evidence="2" id="KW-1185">Reference proteome</keyword>
<sequence length="140" mass="16694">MEHIKKFKEKLGKEVMILLYSDRIRTKKLSKDDRELRDYELIQTIVEARGYTKIGELDILEIATDFRRMFEANEKAVEILNLLGSAGTDKYYDIPDEISYFSREDDLNNLYLAKVRLEKLIESIERNRPEYINFYKGENE</sequence>
<evidence type="ECO:0000313" key="2">
    <source>
        <dbReference type="Proteomes" id="UP000017131"/>
    </source>
</evidence>
<protein>
    <submittedName>
        <fullName evidence="1">Uncharacterized protein</fullName>
    </submittedName>
</protein>
<name>A0ABN0PBG2_STASI</name>
<evidence type="ECO:0000313" key="1">
    <source>
        <dbReference type="EMBL" id="ERS92965.1"/>
    </source>
</evidence>
<proteinExistence type="predicted"/>
<dbReference type="Proteomes" id="UP000017131">
    <property type="component" value="Unassembled WGS sequence"/>
</dbReference>